<dbReference type="RefSeq" id="WP_097349242.1">
    <property type="nucleotide sequence ID" value="NZ_CP052766.1"/>
</dbReference>
<dbReference type="EMBL" id="CP052766">
    <property type="protein sequence ID" value="QJR81962.1"/>
    <property type="molecule type" value="Genomic_DNA"/>
</dbReference>
<proteinExistence type="predicted"/>
<dbReference type="OrthoDB" id="5750656at2"/>
<dbReference type="AlphaFoldDB" id="A0A6M4MFW9"/>
<evidence type="ECO:0000313" key="3">
    <source>
        <dbReference type="Proteomes" id="UP000219285"/>
    </source>
</evidence>
<protein>
    <submittedName>
        <fullName evidence="2">TIGR03016 family PEP-CTERM system-associated outer membrane protein</fullName>
    </submittedName>
</protein>
<dbReference type="Proteomes" id="UP000219285">
    <property type="component" value="Chromosome"/>
</dbReference>
<evidence type="ECO:0000256" key="1">
    <source>
        <dbReference type="SAM" id="SignalP"/>
    </source>
</evidence>
<organism evidence="2 3">
    <name type="scientific">Alteromonas pelagimontana</name>
    <dbReference type="NCBI Taxonomy" id="1858656"/>
    <lineage>
        <taxon>Bacteria</taxon>
        <taxon>Pseudomonadati</taxon>
        <taxon>Pseudomonadota</taxon>
        <taxon>Gammaproteobacteria</taxon>
        <taxon>Alteromonadales</taxon>
        <taxon>Alteromonadaceae</taxon>
        <taxon>Alteromonas/Salinimonas group</taxon>
        <taxon>Alteromonas</taxon>
    </lineage>
</organism>
<name>A0A6M4MFW9_9ALTE</name>
<feature type="chain" id="PRO_5028967358" evidence="1">
    <location>
        <begin position="28"/>
        <end position="545"/>
    </location>
</feature>
<feature type="signal peptide" evidence="1">
    <location>
        <begin position="1"/>
        <end position="27"/>
    </location>
</feature>
<reference evidence="2 3" key="2">
    <citation type="submission" date="2020-04" db="EMBL/GenBank/DDBJ databases">
        <title>Complete genome sequence of Alteromonas pelagimontana 5.12T.</title>
        <authorList>
            <person name="Sinha R.K."/>
            <person name="Krishnan K.P."/>
            <person name="Kurian J.P."/>
        </authorList>
    </citation>
    <scope>NUCLEOTIDE SEQUENCE [LARGE SCALE GENOMIC DNA]</scope>
    <source>
        <strain evidence="2 3">5.12</strain>
    </source>
</reference>
<sequence length="545" mass="59978">MSNKFNSSKLALIIMSALYLKGGHVHAGDLKLNAGVTSNAVFQQIESDSVGNRDLSTLTIEPNLTAVFRGANFTGSFNGTATHLERDNNDLSTKNNYAEYNYNANWAIVDRLFNLQASGNSRYLNTNTANYLVSDFLVNSEDLAETRTNRIAAVSNIAGSGLVAGTGSFSYTDVRTDETALTNTNRLNNETLAFVAALRNGDQARTYVWTLNGNYSDTDRSRVELGSFESENATGYIDKQVYRNWALRLTGQHESHTFIGNDSSLANERSFDSYGAGVTYRQSRGRSVSLTMNKASSSNAANDGDTFAGVAVEWAFTPRTQLAASFGKRFYGDSANVQFTHAAKHLRTSISYSEDVRNFSQLLADPEVLGVFVCPDGSAGIFDCFQPGSLNYIPQAGEQIVQIIDDNNAIEDSVILRKGGDLEIGYQSRKLMVAFYAKYINDNYLAQERQRETRTVGIKSSYNIGVFTSLTADLSFADIERESVTQESGTSENMKLKLGVTHKLTRRFDITSDISYTDQNGEIGSSRLGSNFTNKQISFGVSYRY</sequence>
<accession>A0A6M4MFW9</accession>
<keyword evidence="3" id="KW-1185">Reference proteome</keyword>
<gene>
    <name evidence="2" type="ORF">CA267_014985</name>
</gene>
<evidence type="ECO:0000313" key="2">
    <source>
        <dbReference type="EMBL" id="QJR81962.1"/>
    </source>
</evidence>
<dbReference type="KEGG" id="apel:CA267_014985"/>
<reference evidence="3" key="1">
    <citation type="submission" date="2014-12" db="EMBL/GenBank/DDBJ databases">
        <title>Complete genome sequence of a multi-drug resistant Klebsiella pneumoniae.</title>
        <authorList>
            <person name="Hua X."/>
            <person name="Chen Q."/>
            <person name="Li X."/>
            <person name="Feng Y."/>
            <person name="Ruan Z."/>
            <person name="Yu Y."/>
        </authorList>
    </citation>
    <scope>NUCLEOTIDE SEQUENCE [LARGE SCALE GENOMIC DNA]</scope>
    <source>
        <strain evidence="3">5.12</strain>
    </source>
</reference>
<keyword evidence="1" id="KW-0732">Signal</keyword>